<name>A0ABS4R5W6_9HYPH</name>
<keyword evidence="1" id="KW-0472">Membrane</keyword>
<reference evidence="2 3" key="1">
    <citation type="submission" date="2021-03" db="EMBL/GenBank/DDBJ databases">
        <title>Genomic Encyclopedia of Type Strains, Phase IV (KMG-IV): sequencing the most valuable type-strain genomes for metagenomic binning, comparative biology and taxonomic classification.</title>
        <authorList>
            <person name="Goeker M."/>
        </authorList>
    </citation>
    <scope>NUCLEOTIDE SEQUENCE [LARGE SCALE GENOMIC DNA]</scope>
    <source>
        <strain evidence="2 3">DSM 13372</strain>
    </source>
</reference>
<dbReference type="EMBL" id="JAGILA010000008">
    <property type="protein sequence ID" value="MBP2238282.1"/>
    <property type="molecule type" value="Genomic_DNA"/>
</dbReference>
<evidence type="ECO:0008006" key="4">
    <source>
        <dbReference type="Google" id="ProtNLM"/>
    </source>
</evidence>
<evidence type="ECO:0000313" key="3">
    <source>
        <dbReference type="Proteomes" id="UP000730739"/>
    </source>
</evidence>
<comment type="caution">
    <text evidence="2">The sequence shown here is derived from an EMBL/GenBank/DDBJ whole genome shotgun (WGS) entry which is preliminary data.</text>
</comment>
<keyword evidence="1" id="KW-1133">Transmembrane helix</keyword>
<proteinExistence type="predicted"/>
<sequence length="29" mass="3179">MTKVFVAAMTLVMVGFWGSVGVLIYTLLM</sequence>
<dbReference type="Proteomes" id="UP000730739">
    <property type="component" value="Unassembled WGS sequence"/>
</dbReference>
<protein>
    <recommendedName>
        <fullName evidence="4">Transmembrane protein</fullName>
    </recommendedName>
</protein>
<keyword evidence="1" id="KW-0812">Transmembrane</keyword>
<gene>
    <name evidence="2" type="ORF">J2Z31_004819</name>
</gene>
<keyword evidence="3" id="KW-1185">Reference proteome</keyword>
<feature type="transmembrane region" description="Helical" evidence="1">
    <location>
        <begin position="6"/>
        <end position="28"/>
    </location>
</feature>
<accession>A0ABS4R5W6</accession>
<organism evidence="2 3">
    <name type="scientific">Sinorhizobium kostiense</name>
    <dbReference type="NCBI Taxonomy" id="76747"/>
    <lineage>
        <taxon>Bacteria</taxon>
        <taxon>Pseudomonadati</taxon>
        <taxon>Pseudomonadota</taxon>
        <taxon>Alphaproteobacteria</taxon>
        <taxon>Hyphomicrobiales</taxon>
        <taxon>Rhizobiaceae</taxon>
        <taxon>Sinorhizobium/Ensifer group</taxon>
        <taxon>Sinorhizobium</taxon>
    </lineage>
</organism>
<evidence type="ECO:0000256" key="1">
    <source>
        <dbReference type="SAM" id="Phobius"/>
    </source>
</evidence>
<evidence type="ECO:0000313" key="2">
    <source>
        <dbReference type="EMBL" id="MBP2238282.1"/>
    </source>
</evidence>